<gene>
    <name evidence="1" type="ORF">BCR33DRAFT_712090</name>
</gene>
<evidence type="ECO:0000313" key="1">
    <source>
        <dbReference type="EMBL" id="ORY51888.1"/>
    </source>
</evidence>
<dbReference type="AlphaFoldDB" id="A0A1Y2CXY6"/>
<dbReference type="Proteomes" id="UP000193642">
    <property type="component" value="Unassembled WGS sequence"/>
</dbReference>
<dbReference type="EMBL" id="MCGO01000004">
    <property type="protein sequence ID" value="ORY51888.1"/>
    <property type="molecule type" value="Genomic_DNA"/>
</dbReference>
<protein>
    <submittedName>
        <fullName evidence="1">Uncharacterized protein</fullName>
    </submittedName>
</protein>
<comment type="caution">
    <text evidence="1">The sequence shown here is derived from an EMBL/GenBank/DDBJ whole genome shotgun (WGS) entry which is preliminary data.</text>
</comment>
<accession>A0A1Y2CXY6</accession>
<reference evidence="1 2" key="1">
    <citation type="submission" date="2016-07" db="EMBL/GenBank/DDBJ databases">
        <title>Pervasive Adenine N6-methylation of Active Genes in Fungi.</title>
        <authorList>
            <consortium name="DOE Joint Genome Institute"/>
            <person name="Mondo S.J."/>
            <person name="Dannebaum R.O."/>
            <person name="Kuo R.C."/>
            <person name="Labutti K."/>
            <person name="Haridas S."/>
            <person name="Kuo A."/>
            <person name="Salamov A."/>
            <person name="Ahrendt S.R."/>
            <person name="Lipzen A."/>
            <person name="Sullivan W."/>
            <person name="Andreopoulos W.B."/>
            <person name="Clum A."/>
            <person name="Lindquist E."/>
            <person name="Daum C."/>
            <person name="Ramamoorthy G.K."/>
            <person name="Gryganskyi A."/>
            <person name="Culley D."/>
            <person name="Magnuson J.K."/>
            <person name="James T.Y."/>
            <person name="O'Malley M.A."/>
            <person name="Stajich J.E."/>
            <person name="Spatafora J.W."/>
            <person name="Visel A."/>
            <person name="Grigoriev I.V."/>
        </authorList>
    </citation>
    <scope>NUCLEOTIDE SEQUENCE [LARGE SCALE GENOMIC DNA]</scope>
    <source>
        <strain evidence="1 2">JEL800</strain>
    </source>
</reference>
<evidence type="ECO:0000313" key="2">
    <source>
        <dbReference type="Proteomes" id="UP000193642"/>
    </source>
</evidence>
<sequence length="219" mass="24690">MSNYCISRTDVIGSISESYAETLASSPNQNTFVLYVRQYGFEFNEMTITLDKSKQIQRLQRIIAERLHNDSVLPTDIIIFTEKTHCKGLSSFSNPTVPLPTEEHQIADPSWKLSDCFAETQIGPPPPPITSSAKKKGNHSKTSFFDTPQIILSSPKLNDIRPDGIQLYYDIWPYTAVPDLGTFVQVFYPKHDKGTSNVDRSCSLLMKEEAKPILFAKHS</sequence>
<name>A0A1Y2CXY6_9FUNG</name>
<keyword evidence="2" id="KW-1185">Reference proteome</keyword>
<organism evidence="1 2">
    <name type="scientific">Rhizoclosmatium globosum</name>
    <dbReference type="NCBI Taxonomy" id="329046"/>
    <lineage>
        <taxon>Eukaryota</taxon>
        <taxon>Fungi</taxon>
        <taxon>Fungi incertae sedis</taxon>
        <taxon>Chytridiomycota</taxon>
        <taxon>Chytridiomycota incertae sedis</taxon>
        <taxon>Chytridiomycetes</taxon>
        <taxon>Chytridiales</taxon>
        <taxon>Chytriomycetaceae</taxon>
        <taxon>Rhizoclosmatium</taxon>
    </lineage>
</organism>
<proteinExistence type="predicted"/>
<dbReference type="OrthoDB" id="2102595at2759"/>